<evidence type="ECO:0000256" key="7">
    <source>
        <dbReference type="ARBA" id="ARBA00022989"/>
    </source>
</evidence>
<dbReference type="EC" id="2.4.1.-" evidence="10"/>
<keyword evidence="5" id="KW-0812">Transmembrane</keyword>
<dbReference type="AlphaFoldDB" id="A0A3S1BDM7"/>
<evidence type="ECO:0000256" key="1">
    <source>
        <dbReference type="ARBA" id="ARBA00004323"/>
    </source>
</evidence>
<evidence type="ECO:0000313" key="11">
    <source>
        <dbReference type="EMBL" id="RUS78352.1"/>
    </source>
</evidence>
<protein>
    <recommendedName>
        <fullName evidence="10">Hexosyltransferase</fullName>
        <ecNumber evidence="10">2.4.1.-</ecNumber>
    </recommendedName>
</protein>
<keyword evidence="12" id="KW-1185">Reference proteome</keyword>
<comment type="similarity">
    <text evidence="2 10">Belongs to the glycosyltransferase 31 family.</text>
</comment>
<accession>A0A3S1BDM7</accession>
<evidence type="ECO:0000256" key="10">
    <source>
        <dbReference type="RuleBase" id="RU363063"/>
    </source>
</evidence>
<name>A0A3S1BDM7_ELYCH</name>
<evidence type="ECO:0000256" key="2">
    <source>
        <dbReference type="ARBA" id="ARBA00008661"/>
    </source>
</evidence>
<dbReference type="PANTHER" id="PTHR11214:SF314">
    <property type="entry name" value="HEXOSYLTRANSFERASE"/>
    <property type="match status" value="1"/>
</dbReference>
<evidence type="ECO:0000256" key="3">
    <source>
        <dbReference type="ARBA" id="ARBA00022676"/>
    </source>
</evidence>
<organism evidence="11 12">
    <name type="scientific">Elysia chlorotica</name>
    <name type="common">Eastern emerald elysia</name>
    <name type="synonym">Sea slug</name>
    <dbReference type="NCBI Taxonomy" id="188477"/>
    <lineage>
        <taxon>Eukaryota</taxon>
        <taxon>Metazoa</taxon>
        <taxon>Spiralia</taxon>
        <taxon>Lophotrochozoa</taxon>
        <taxon>Mollusca</taxon>
        <taxon>Gastropoda</taxon>
        <taxon>Heterobranchia</taxon>
        <taxon>Euthyneura</taxon>
        <taxon>Panpulmonata</taxon>
        <taxon>Sacoglossa</taxon>
        <taxon>Placobranchoidea</taxon>
        <taxon>Plakobranchidae</taxon>
        <taxon>Elysia</taxon>
    </lineage>
</organism>
<keyword evidence="7" id="KW-1133">Transmembrane helix</keyword>
<dbReference type="Proteomes" id="UP000271974">
    <property type="component" value="Unassembled WGS sequence"/>
</dbReference>
<reference evidence="11 12" key="1">
    <citation type="submission" date="2019-01" db="EMBL/GenBank/DDBJ databases">
        <title>A draft genome assembly of the solar-powered sea slug Elysia chlorotica.</title>
        <authorList>
            <person name="Cai H."/>
            <person name="Li Q."/>
            <person name="Fang X."/>
            <person name="Li J."/>
            <person name="Curtis N.E."/>
            <person name="Altenburger A."/>
            <person name="Shibata T."/>
            <person name="Feng M."/>
            <person name="Maeda T."/>
            <person name="Schwartz J.A."/>
            <person name="Shigenobu S."/>
            <person name="Lundholm N."/>
            <person name="Nishiyama T."/>
            <person name="Yang H."/>
            <person name="Hasebe M."/>
            <person name="Li S."/>
            <person name="Pierce S.K."/>
            <person name="Wang J."/>
        </authorList>
    </citation>
    <scope>NUCLEOTIDE SEQUENCE [LARGE SCALE GENOMIC DNA]</scope>
    <source>
        <strain evidence="11">EC2010</strain>
        <tissue evidence="11">Whole organism of an adult</tissue>
    </source>
</reference>
<dbReference type="InterPro" id="IPR002659">
    <property type="entry name" value="Glyco_trans_31"/>
</dbReference>
<dbReference type="GO" id="GO:0000139">
    <property type="term" value="C:Golgi membrane"/>
    <property type="evidence" value="ECO:0007669"/>
    <property type="project" value="UniProtKB-SubCell"/>
</dbReference>
<evidence type="ECO:0000313" key="12">
    <source>
        <dbReference type="Proteomes" id="UP000271974"/>
    </source>
</evidence>
<keyword evidence="4" id="KW-0808">Transferase</keyword>
<evidence type="ECO:0000256" key="6">
    <source>
        <dbReference type="ARBA" id="ARBA00022968"/>
    </source>
</evidence>
<dbReference type="GO" id="GO:0006493">
    <property type="term" value="P:protein O-linked glycosylation"/>
    <property type="evidence" value="ECO:0007669"/>
    <property type="project" value="TreeGrafter"/>
</dbReference>
<dbReference type="OrthoDB" id="2139606at2759"/>
<proteinExistence type="inferred from homology"/>
<comment type="caution">
    <text evidence="11">The sequence shown here is derived from an EMBL/GenBank/DDBJ whole genome shotgun (WGS) entry which is preliminary data.</text>
</comment>
<keyword evidence="3 10" id="KW-0328">Glycosyltransferase</keyword>
<dbReference type="EMBL" id="RQTK01000515">
    <property type="protein sequence ID" value="RUS78352.1"/>
    <property type="molecule type" value="Genomic_DNA"/>
</dbReference>
<gene>
    <name evidence="11" type="ORF">EGW08_013872</name>
</gene>
<dbReference type="PANTHER" id="PTHR11214">
    <property type="entry name" value="BETA-1,3-N-ACETYLGLUCOSAMINYLTRANSFERASE"/>
    <property type="match status" value="1"/>
</dbReference>
<comment type="subcellular location">
    <subcellularLocation>
        <location evidence="1 10">Golgi apparatus membrane</location>
        <topology evidence="1 10">Single-pass type II membrane protein</topology>
    </subcellularLocation>
</comment>
<evidence type="ECO:0000256" key="4">
    <source>
        <dbReference type="ARBA" id="ARBA00022679"/>
    </source>
</evidence>
<evidence type="ECO:0000256" key="5">
    <source>
        <dbReference type="ARBA" id="ARBA00022692"/>
    </source>
</evidence>
<sequence length="221" mass="24619">MLSPKSLEDVIPLEKTHGLVSGAPSSLRLTQGKQSQNISKGSAHESHGLTTVTSRTSNDFLGYKSSCSLQNISKPYFDYIEDNITGINMTFFKLSDSKVSEIPMSFPSQASHICSRGLPSIVFAVPSVVNSSQDRLEIRQTWASDFYGDNWEQTSQRRIAFFFGSSGLSATDMATLRTESEKYRDIVIGDFHDTYTNLSLKMAVTISWVAKYCPDITLWSR</sequence>
<evidence type="ECO:0000256" key="8">
    <source>
        <dbReference type="ARBA" id="ARBA00023034"/>
    </source>
</evidence>
<dbReference type="GO" id="GO:0016758">
    <property type="term" value="F:hexosyltransferase activity"/>
    <property type="evidence" value="ECO:0007669"/>
    <property type="project" value="InterPro"/>
</dbReference>
<keyword evidence="6" id="KW-0735">Signal-anchor</keyword>
<dbReference type="Pfam" id="PF01762">
    <property type="entry name" value="Galactosyl_T"/>
    <property type="match status" value="1"/>
</dbReference>
<evidence type="ECO:0000256" key="9">
    <source>
        <dbReference type="ARBA" id="ARBA00023136"/>
    </source>
</evidence>
<keyword evidence="8 10" id="KW-0333">Golgi apparatus</keyword>
<keyword evidence="9" id="KW-0472">Membrane</keyword>